<proteinExistence type="predicted"/>
<protein>
    <submittedName>
        <fullName evidence="2">Uncharacterized protein</fullName>
    </submittedName>
</protein>
<dbReference type="eggNOG" id="ENOG50339NQ">
    <property type="taxonomic scope" value="Bacteria"/>
</dbReference>
<dbReference type="HOGENOM" id="CLU_213697_1_0_5"/>
<dbReference type="InterPro" id="IPR046035">
    <property type="entry name" value="DUF5993"/>
</dbReference>
<dbReference type="EMBL" id="AHPL01000001">
    <property type="protein sequence ID" value="KEC56544.1"/>
    <property type="molecule type" value="Genomic_DNA"/>
</dbReference>
<dbReference type="Pfam" id="PF19455">
    <property type="entry name" value="DUF5993"/>
    <property type="match status" value="1"/>
</dbReference>
<accession>A0A067W9R3</accession>
<keyword evidence="1" id="KW-0812">Transmembrane</keyword>
<dbReference type="Proteomes" id="UP000027015">
    <property type="component" value="Unassembled WGS sequence"/>
</dbReference>
<organism evidence="2 3">
    <name type="scientific">Bartonella koehlerae C-29</name>
    <dbReference type="NCBI Taxonomy" id="1134510"/>
    <lineage>
        <taxon>Bacteria</taxon>
        <taxon>Pseudomonadati</taxon>
        <taxon>Pseudomonadota</taxon>
        <taxon>Alphaproteobacteria</taxon>
        <taxon>Hyphomicrobiales</taxon>
        <taxon>Bartonellaceae</taxon>
        <taxon>Bartonella</taxon>
    </lineage>
</organism>
<gene>
    <name evidence="2" type="ORF">O9A_00038</name>
</gene>
<evidence type="ECO:0000256" key="1">
    <source>
        <dbReference type="SAM" id="Phobius"/>
    </source>
</evidence>
<evidence type="ECO:0000313" key="2">
    <source>
        <dbReference type="EMBL" id="KEC56544.1"/>
    </source>
</evidence>
<sequence>MFVPFLLALSTAITTVYGKKNISYALWAILLVVILLTFNHHATSTLNLSF</sequence>
<keyword evidence="1" id="KW-0472">Membrane</keyword>
<dbReference type="PATRIC" id="fig|1134510.3.peg.49"/>
<dbReference type="AlphaFoldDB" id="A0A067W9R3"/>
<keyword evidence="3" id="KW-1185">Reference proteome</keyword>
<evidence type="ECO:0000313" key="3">
    <source>
        <dbReference type="Proteomes" id="UP000027015"/>
    </source>
</evidence>
<name>A0A067W9R3_9HYPH</name>
<keyword evidence="1" id="KW-1133">Transmembrane helix</keyword>
<reference evidence="2 3" key="1">
    <citation type="submission" date="2012-04" db="EMBL/GenBank/DDBJ databases">
        <title>The Genome Sequence of Bartonella koehlerae C-29.</title>
        <authorList>
            <consortium name="The Broad Institute Genome Sequencing Platform"/>
            <consortium name="The Broad Institute Genome Sequencing Center for Infectious Disease"/>
            <person name="Feldgarden M."/>
            <person name="Kirby J."/>
            <person name="Kosoy M."/>
            <person name="Birtles R."/>
            <person name="Probert W.S."/>
            <person name="Chiaraviglio L."/>
            <person name="Walker B."/>
            <person name="Young S.K."/>
            <person name="Zeng Q."/>
            <person name="Gargeya S."/>
            <person name="Fitzgerald M."/>
            <person name="Haas B."/>
            <person name="Abouelleil A."/>
            <person name="Alvarado L."/>
            <person name="Arachchi H.M."/>
            <person name="Berlin A.M."/>
            <person name="Chapman S.B."/>
            <person name="Goldberg J."/>
            <person name="Griggs A."/>
            <person name="Gujja S."/>
            <person name="Hansen M."/>
            <person name="Howarth C."/>
            <person name="Imamovic A."/>
            <person name="Larimer J."/>
            <person name="McCowen C."/>
            <person name="Montmayeur A."/>
            <person name="Murphy C."/>
            <person name="Neiman D."/>
            <person name="Pearson M."/>
            <person name="Priest M."/>
            <person name="Roberts A."/>
            <person name="Saif S."/>
            <person name="Shea T."/>
            <person name="Sisk P."/>
            <person name="Sykes S."/>
            <person name="Wortman J."/>
            <person name="Nusbaum C."/>
            <person name="Birren B."/>
        </authorList>
    </citation>
    <scope>NUCLEOTIDE SEQUENCE [LARGE SCALE GENOMIC DNA]</scope>
    <source>
        <strain evidence="2 3">C-29</strain>
    </source>
</reference>
<feature type="transmembrane region" description="Helical" evidence="1">
    <location>
        <begin position="24"/>
        <end position="42"/>
    </location>
</feature>
<comment type="caution">
    <text evidence="2">The sequence shown here is derived from an EMBL/GenBank/DDBJ whole genome shotgun (WGS) entry which is preliminary data.</text>
</comment>
<dbReference type="RefSeq" id="WP_034457642.1">
    <property type="nucleotide sequence ID" value="NZ_CADEAH010000014.1"/>
</dbReference>